<evidence type="ECO:0000256" key="3">
    <source>
        <dbReference type="ARBA" id="ARBA00022553"/>
    </source>
</evidence>
<proteinExistence type="predicted"/>
<dbReference type="InterPro" id="IPR011712">
    <property type="entry name" value="Sig_transdc_His_kin_sub3_dim/P"/>
</dbReference>
<evidence type="ECO:0000256" key="4">
    <source>
        <dbReference type="ARBA" id="ARBA00022679"/>
    </source>
</evidence>
<evidence type="ECO:0000256" key="2">
    <source>
        <dbReference type="ARBA" id="ARBA00012438"/>
    </source>
</evidence>
<evidence type="ECO:0000256" key="7">
    <source>
        <dbReference type="ARBA" id="ARBA00022840"/>
    </source>
</evidence>
<feature type="transmembrane region" description="Helical" evidence="9">
    <location>
        <begin position="724"/>
        <end position="745"/>
    </location>
</feature>
<evidence type="ECO:0000313" key="12">
    <source>
        <dbReference type="EMBL" id="AOM80557.1"/>
    </source>
</evidence>
<dbReference type="InterPro" id="IPR011123">
    <property type="entry name" value="Y_Y_Y"/>
</dbReference>
<dbReference type="InterPro" id="IPR013783">
    <property type="entry name" value="Ig-like_fold"/>
</dbReference>
<dbReference type="KEGG" id="psty:BFS30_00710"/>
<dbReference type="CDD" id="cd16917">
    <property type="entry name" value="HATPase_UhpB-NarQ-NarX-like"/>
    <property type="match status" value="1"/>
</dbReference>
<feature type="domain" description="Two component regulator three Y" evidence="10">
    <location>
        <begin position="655"/>
        <end position="715"/>
    </location>
</feature>
<keyword evidence="3" id="KW-0597">Phosphoprotein</keyword>
<evidence type="ECO:0000313" key="13">
    <source>
        <dbReference type="Proteomes" id="UP000094313"/>
    </source>
</evidence>
<evidence type="ECO:0000259" key="10">
    <source>
        <dbReference type="Pfam" id="PF07495"/>
    </source>
</evidence>
<feature type="domain" description="Signal transduction histidine kinase subgroup 3 dimerisation and phosphoacceptor" evidence="11">
    <location>
        <begin position="767"/>
        <end position="831"/>
    </location>
</feature>
<accession>A0A1D7QPG3</accession>
<dbReference type="GO" id="GO:0000155">
    <property type="term" value="F:phosphorelay sensor kinase activity"/>
    <property type="evidence" value="ECO:0007669"/>
    <property type="project" value="InterPro"/>
</dbReference>
<keyword evidence="13" id="KW-1185">Reference proteome</keyword>
<dbReference type="Pfam" id="PF07494">
    <property type="entry name" value="Reg_prop"/>
    <property type="match status" value="4"/>
</dbReference>
<evidence type="ECO:0000256" key="8">
    <source>
        <dbReference type="ARBA" id="ARBA00023012"/>
    </source>
</evidence>
<dbReference type="EMBL" id="CP017141">
    <property type="protein sequence ID" value="AOM80557.1"/>
    <property type="molecule type" value="Genomic_DNA"/>
</dbReference>
<dbReference type="GO" id="GO:0005524">
    <property type="term" value="F:ATP binding"/>
    <property type="evidence" value="ECO:0007669"/>
    <property type="project" value="UniProtKB-KW"/>
</dbReference>
<dbReference type="PANTHER" id="PTHR24421">
    <property type="entry name" value="NITRATE/NITRITE SENSOR PROTEIN NARX-RELATED"/>
    <property type="match status" value="1"/>
</dbReference>
<keyword evidence="9" id="KW-0812">Transmembrane</keyword>
<sequence>MYYKKIILLGLCLLLHSLPGFSQRYNFRQYDIEDGLTQSQVTSITQDSKRRLWIATLGGLSCFNGKLFCSYTKTNGLNNNFALALSLDKNDGIWVGTARGVSKFNGQKFNNYKQTKDWVGKLVTSHTGTVYGLSSAKLFKTNEAVTEFLNITKDEDENVSALKVDDEGKIAVAIIRKGIFYLENEKWRPHPLNDQLKNFFITDFFSDRFHKNKLWFLSVEGLHSAENGKISQYVSGKFRVIEQDAKSNIWIGATNGAYYLTDTELIHFNGKNGFSNNMVNAIFRDAENNIWLATDGAGLFRFIDRNYVIFDESQGLRSKIVMSLAKGHAQDEIWMGTYGGLFQYKSGQIKEIKIPSDQEDSKNVIFLYNDREKNIWIGTMYGGLWRHNGKRMELMTKDQHAIAYNTILEDSQGRIWLSTDAGCFLLDKKNKRLKSISKQFGSALLETNQGEILLGTEDGVYMINSRYEVVRLKLPQLTGSSILCMAKSGGAILFGTSDNGILVWDRKTGNTQVINTRAGLASDHVYSMLVDDQGILWTGTGKGVNKIKTGDFSVIKNSNEQSLLVECNQNAILQDKNKVWIGTTKGAIVYNSASYIPKSGKPYIYINSVTAFAQNKGQQQKQQTTFQANDLGSIISIPYQQNNIIVNFTGIFLTNPEGLLYQYRLIGLDTKFSETISNTSMNFTSVPPGRYTFQVKAITKNGTSSVNAASFTFEISPPYYQTGIFRLFIFVLIVLLILLAVYIIINLKERKRKLRLKIKLEEQFKVRKQTAEDFHDDLGNKLTRISVLSEVLSSMIDEKDTEKRSIILKINDNVNELYRGTKDILWSLNPKNDKLSELLEHIREFGKEMFNSTPIRFEDRIQLNNQDGKLSLDMSRNLLMIFKEAIHNALKHSKAGVVIFSATVQDGILEIAVKDDGQGLSTAASMDGHGINNMNVRAQRINAKLNINSNHSGMEIMLRVNLSTLMRAKNV</sequence>
<dbReference type="Gene3D" id="1.20.5.1930">
    <property type="match status" value="1"/>
</dbReference>
<dbReference type="InterPro" id="IPR015943">
    <property type="entry name" value="WD40/YVTN_repeat-like_dom_sf"/>
</dbReference>
<dbReference type="PANTHER" id="PTHR24421:SF10">
    <property type="entry name" value="NITRATE_NITRITE SENSOR PROTEIN NARQ"/>
    <property type="match status" value="1"/>
</dbReference>
<protein>
    <recommendedName>
        <fullName evidence="2">histidine kinase</fullName>
        <ecNumber evidence="2">2.7.13.3</ecNumber>
    </recommendedName>
</protein>
<dbReference type="AlphaFoldDB" id="A0A1D7QPG3"/>
<organism evidence="12 13">
    <name type="scientific">Pedobacter steynii</name>
    <dbReference type="NCBI Taxonomy" id="430522"/>
    <lineage>
        <taxon>Bacteria</taxon>
        <taxon>Pseudomonadati</taxon>
        <taxon>Bacteroidota</taxon>
        <taxon>Sphingobacteriia</taxon>
        <taxon>Sphingobacteriales</taxon>
        <taxon>Sphingobacteriaceae</taxon>
        <taxon>Pedobacter</taxon>
    </lineage>
</organism>
<dbReference type="InterPro" id="IPR036890">
    <property type="entry name" value="HATPase_C_sf"/>
</dbReference>
<dbReference type="SUPFAM" id="SSF63829">
    <property type="entry name" value="Calcium-dependent phosphotriesterase"/>
    <property type="match status" value="3"/>
</dbReference>
<keyword evidence="8" id="KW-0902">Two-component regulatory system</keyword>
<dbReference type="InterPro" id="IPR011110">
    <property type="entry name" value="Reg_prop"/>
</dbReference>
<keyword evidence="9" id="KW-0472">Membrane</keyword>
<dbReference type="Gene3D" id="2.130.10.10">
    <property type="entry name" value="YVTN repeat-like/Quinoprotein amine dehydrogenase"/>
    <property type="match status" value="3"/>
</dbReference>
<dbReference type="Pfam" id="PF07730">
    <property type="entry name" value="HisKA_3"/>
    <property type="match status" value="1"/>
</dbReference>
<dbReference type="GO" id="GO:0016020">
    <property type="term" value="C:membrane"/>
    <property type="evidence" value="ECO:0007669"/>
    <property type="project" value="InterPro"/>
</dbReference>
<reference evidence="12 13" key="1">
    <citation type="submission" date="2016-08" db="EMBL/GenBank/DDBJ databases">
        <authorList>
            <person name="Seilhamer J.J."/>
        </authorList>
    </citation>
    <scope>NUCLEOTIDE SEQUENCE [LARGE SCALE GENOMIC DNA]</scope>
    <source>
        <strain evidence="12 13">DX4</strain>
    </source>
</reference>
<keyword evidence="4" id="KW-0808">Transferase</keyword>
<gene>
    <name evidence="12" type="ORF">BFS30_00710</name>
</gene>
<evidence type="ECO:0000256" key="5">
    <source>
        <dbReference type="ARBA" id="ARBA00022741"/>
    </source>
</evidence>
<comment type="catalytic activity">
    <reaction evidence="1">
        <text>ATP + protein L-histidine = ADP + protein N-phospho-L-histidine.</text>
        <dbReference type="EC" id="2.7.13.3"/>
    </reaction>
</comment>
<dbReference type="InterPro" id="IPR050482">
    <property type="entry name" value="Sensor_HK_TwoCompSys"/>
</dbReference>
<keyword evidence="5" id="KW-0547">Nucleotide-binding</keyword>
<dbReference type="Pfam" id="PF07495">
    <property type="entry name" value="Y_Y_Y"/>
    <property type="match status" value="1"/>
</dbReference>
<keyword evidence="6" id="KW-0418">Kinase</keyword>
<dbReference type="EC" id="2.7.13.3" evidence="2"/>
<evidence type="ECO:0000259" key="11">
    <source>
        <dbReference type="Pfam" id="PF07730"/>
    </source>
</evidence>
<dbReference type="Proteomes" id="UP000094313">
    <property type="component" value="Chromosome"/>
</dbReference>
<evidence type="ECO:0000256" key="1">
    <source>
        <dbReference type="ARBA" id="ARBA00000085"/>
    </source>
</evidence>
<dbReference type="SUPFAM" id="SSF55874">
    <property type="entry name" value="ATPase domain of HSP90 chaperone/DNA topoisomerase II/histidine kinase"/>
    <property type="match status" value="1"/>
</dbReference>
<evidence type="ECO:0000256" key="6">
    <source>
        <dbReference type="ARBA" id="ARBA00022777"/>
    </source>
</evidence>
<name>A0A1D7QPG3_9SPHI</name>
<keyword evidence="7" id="KW-0067">ATP-binding</keyword>
<dbReference type="GO" id="GO:0046983">
    <property type="term" value="F:protein dimerization activity"/>
    <property type="evidence" value="ECO:0007669"/>
    <property type="project" value="InterPro"/>
</dbReference>
<dbReference type="Gene3D" id="2.60.40.10">
    <property type="entry name" value="Immunoglobulins"/>
    <property type="match status" value="1"/>
</dbReference>
<evidence type="ECO:0000256" key="9">
    <source>
        <dbReference type="SAM" id="Phobius"/>
    </source>
</evidence>
<dbReference type="Gene3D" id="3.30.565.10">
    <property type="entry name" value="Histidine kinase-like ATPase, C-terminal domain"/>
    <property type="match status" value="1"/>
</dbReference>
<keyword evidence="9" id="KW-1133">Transmembrane helix</keyword>